<organism evidence="2 3">
    <name type="scientific">Cinchona calisaya</name>
    <dbReference type="NCBI Taxonomy" id="153742"/>
    <lineage>
        <taxon>Eukaryota</taxon>
        <taxon>Viridiplantae</taxon>
        <taxon>Streptophyta</taxon>
        <taxon>Embryophyta</taxon>
        <taxon>Tracheophyta</taxon>
        <taxon>Spermatophyta</taxon>
        <taxon>Magnoliopsida</taxon>
        <taxon>eudicotyledons</taxon>
        <taxon>Gunneridae</taxon>
        <taxon>Pentapetalae</taxon>
        <taxon>asterids</taxon>
        <taxon>lamiids</taxon>
        <taxon>Gentianales</taxon>
        <taxon>Rubiaceae</taxon>
        <taxon>Cinchonoideae</taxon>
        <taxon>Cinchoneae</taxon>
        <taxon>Cinchona</taxon>
    </lineage>
</organism>
<feature type="non-terminal residue" evidence="2">
    <location>
        <position position="1"/>
    </location>
</feature>
<dbReference type="Pfam" id="PF13410">
    <property type="entry name" value="GST_C_2"/>
    <property type="match status" value="1"/>
</dbReference>
<gene>
    <name evidence="2" type="ORF">ACH5RR_028282</name>
</gene>
<dbReference type="AlphaFoldDB" id="A0ABD2YNA2"/>
<sequence length="177" mass="19624">SSNCLCWGRLLICDAENLHCGIMYLDLVESISCLLYDLARMVWTTKGEIQETAKDELINCFKLLEAELGDKSYFGGKTFGITDIAFIPYYCWFHTLEKFGNFSMDDECPKLVTWDDVVRFCRVAEEVEIAKSDFVSTTGKESSDASVNESMACVNVSPDVSIGEGNASGSSDKQAIT</sequence>
<dbReference type="InterPro" id="IPR045074">
    <property type="entry name" value="GST_C_Tau"/>
</dbReference>
<keyword evidence="3" id="KW-1185">Reference proteome</keyword>
<dbReference type="Gene3D" id="1.20.1050.10">
    <property type="match status" value="1"/>
</dbReference>
<dbReference type="EMBL" id="JBJUIK010000012">
    <property type="protein sequence ID" value="KAL3508881.1"/>
    <property type="molecule type" value="Genomic_DNA"/>
</dbReference>
<evidence type="ECO:0000259" key="1">
    <source>
        <dbReference type="PROSITE" id="PS50405"/>
    </source>
</evidence>
<feature type="domain" description="GST C-terminal" evidence="1">
    <location>
        <begin position="14"/>
        <end position="138"/>
    </location>
</feature>
<evidence type="ECO:0000313" key="2">
    <source>
        <dbReference type="EMBL" id="KAL3508881.1"/>
    </source>
</evidence>
<dbReference type="Proteomes" id="UP001630127">
    <property type="component" value="Unassembled WGS sequence"/>
</dbReference>
<accession>A0ABD2YNA2</accession>
<dbReference type="CDD" id="cd03185">
    <property type="entry name" value="GST_C_Tau"/>
    <property type="match status" value="1"/>
</dbReference>
<proteinExistence type="predicted"/>
<dbReference type="InterPro" id="IPR036282">
    <property type="entry name" value="Glutathione-S-Trfase_C_sf"/>
</dbReference>
<protein>
    <recommendedName>
        <fullName evidence="1">GST C-terminal domain-containing protein</fullName>
    </recommendedName>
</protein>
<reference evidence="2 3" key="1">
    <citation type="submission" date="2024-11" db="EMBL/GenBank/DDBJ databases">
        <title>A near-complete genome assembly of Cinchona calisaya.</title>
        <authorList>
            <person name="Lian D.C."/>
            <person name="Zhao X.W."/>
            <person name="Wei L."/>
        </authorList>
    </citation>
    <scope>NUCLEOTIDE SEQUENCE [LARGE SCALE GENOMIC DNA]</scope>
    <source>
        <tissue evidence="2">Nenye</tissue>
    </source>
</reference>
<dbReference type="InterPro" id="IPR010987">
    <property type="entry name" value="Glutathione-S-Trfase_C-like"/>
</dbReference>
<dbReference type="SUPFAM" id="SSF47616">
    <property type="entry name" value="GST C-terminal domain-like"/>
    <property type="match status" value="1"/>
</dbReference>
<evidence type="ECO:0000313" key="3">
    <source>
        <dbReference type="Proteomes" id="UP001630127"/>
    </source>
</evidence>
<name>A0ABD2YNA2_9GENT</name>
<comment type="caution">
    <text evidence="2">The sequence shown here is derived from an EMBL/GenBank/DDBJ whole genome shotgun (WGS) entry which is preliminary data.</text>
</comment>
<dbReference type="PROSITE" id="PS50405">
    <property type="entry name" value="GST_CTER"/>
    <property type="match status" value="1"/>
</dbReference>